<dbReference type="Pfam" id="PF00534">
    <property type="entry name" value="Glycos_transf_1"/>
    <property type="match status" value="1"/>
</dbReference>
<reference evidence="3" key="1">
    <citation type="submission" date="2020-12" db="EMBL/GenBank/DDBJ databases">
        <title>Geomonas sp. Red875, isolated from river sediment.</title>
        <authorList>
            <person name="Xu Z."/>
            <person name="Zhang Z."/>
            <person name="Masuda Y."/>
            <person name="Itoh H."/>
            <person name="Senoo K."/>
        </authorList>
    </citation>
    <scope>NUCLEOTIDE SEQUENCE</scope>
    <source>
        <strain evidence="3">Red875</strain>
    </source>
</reference>
<feature type="domain" description="Glycosyltransferase subfamily 4-like N-terminal" evidence="2">
    <location>
        <begin position="24"/>
        <end position="177"/>
    </location>
</feature>
<evidence type="ECO:0000313" key="4">
    <source>
        <dbReference type="Proteomes" id="UP000636888"/>
    </source>
</evidence>
<dbReference type="EMBL" id="JAEMHM010000001">
    <property type="protein sequence ID" value="MBJ6723171.1"/>
    <property type="molecule type" value="Genomic_DNA"/>
</dbReference>
<dbReference type="InterPro" id="IPR001296">
    <property type="entry name" value="Glyco_trans_1"/>
</dbReference>
<comment type="caution">
    <text evidence="3">The sequence shown here is derived from an EMBL/GenBank/DDBJ whole genome shotgun (WGS) entry which is preliminary data.</text>
</comment>
<dbReference type="GO" id="GO:0016757">
    <property type="term" value="F:glycosyltransferase activity"/>
    <property type="evidence" value="ECO:0007669"/>
    <property type="project" value="InterPro"/>
</dbReference>
<dbReference type="PANTHER" id="PTHR12526">
    <property type="entry name" value="GLYCOSYLTRANSFERASE"/>
    <property type="match status" value="1"/>
</dbReference>
<proteinExistence type="predicted"/>
<gene>
    <name evidence="3" type="ORF">JFN93_00490</name>
</gene>
<feature type="domain" description="Glycosyl transferase family 1" evidence="1">
    <location>
        <begin position="194"/>
        <end position="348"/>
    </location>
</feature>
<dbReference type="Proteomes" id="UP000636888">
    <property type="component" value="Unassembled WGS sequence"/>
</dbReference>
<dbReference type="RefSeq" id="WP_199382018.1">
    <property type="nucleotide sequence ID" value="NZ_JAEMHM010000001.1"/>
</dbReference>
<dbReference type="AlphaFoldDB" id="A0A8J7J9C4"/>
<evidence type="ECO:0000259" key="1">
    <source>
        <dbReference type="Pfam" id="PF00534"/>
    </source>
</evidence>
<dbReference type="Gene3D" id="3.40.50.2000">
    <property type="entry name" value="Glycogen Phosphorylase B"/>
    <property type="match status" value="2"/>
</dbReference>
<sequence length="392" mass="42606">MKVAFLTFSISRDAGGLLGSMQPLSRHLARSGVDMSVLALEDRFSAADAPQWHPLKPLCFSTSGPVTFGYAKGLLPGLEQVNPDLIHNHGLWKYTSVVTQNYCGKAKKPYLVSTHGMLNPQALGINNWKKKVGALLYENRHLRSASCIHALSLAEARMVKAYGVTVPICQIPNGIDLPPAEAEFSPPPWLGRVPQGRRVLLYLGRIHPIKGIDNLVDGWSLLKRKAGGGGSNWTLVIAGWGQHGHESTLATRATELGLGDDILFLGPQYGDSKASCYHFADGFVLPSLSEAFPMVVLEAWAYGKPVLMTPQCNVPEGFAARAALRIEPEPRAIADGLATFFEMDDAERRSIGAHGLELVRTRFTWGKIASEMRSAYEWLLGGGSPPPCILTD</sequence>
<dbReference type="PANTHER" id="PTHR12526:SF637">
    <property type="entry name" value="GLYCOSYLTRANSFERASE EPSF-RELATED"/>
    <property type="match status" value="1"/>
</dbReference>
<dbReference type="SUPFAM" id="SSF53756">
    <property type="entry name" value="UDP-Glycosyltransferase/glycogen phosphorylase"/>
    <property type="match status" value="1"/>
</dbReference>
<organism evidence="3 4">
    <name type="scientific">Geomesophilobacter sediminis</name>
    <dbReference type="NCBI Taxonomy" id="2798584"/>
    <lineage>
        <taxon>Bacteria</taxon>
        <taxon>Pseudomonadati</taxon>
        <taxon>Thermodesulfobacteriota</taxon>
        <taxon>Desulfuromonadia</taxon>
        <taxon>Geobacterales</taxon>
        <taxon>Geobacteraceae</taxon>
        <taxon>Geomesophilobacter</taxon>
    </lineage>
</organism>
<keyword evidence="4" id="KW-1185">Reference proteome</keyword>
<name>A0A8J7J9C4_9BACT</name>
<dbReference type="Pfam" id="PF13439">
    <property type="entry name" value="Glyco_transf_4"/>
    <property type="match status" value="1"/>
</dbReference>
<accession>A0A8J7J9C4</accession>
<dbReference type="InterPro" id="IPR028098">
    <property type="entry name" value="Glyco_trans_4-like_N"/>
</dbReference>
<protein>
    <submittedName>
        <fullName evidence="3">Glycosyltransferase</fullName>
    </submittedName>
</protein>
<evidence type="ECO:0000259" key="2">
    <source>
        <dbReference type="Pfam" id="PF13439"/>
    </source>
</evidence>
<evidence type="ECO:0000313" key="3">
    <source>
        <dbReference type="EMBL" id="MBJ6723171.1"/>
    </source>
</evidence>